<keyword evidence="6 7" id="KW-0472">Membrane</keyword>
<dbReference type="Pfam" id="PF00528">
    <property type="entry name" value="BPD_transp_1"/>
    <property type="match status" value="1"/>
</dbReference>
<dbReference type="PANTHER" id="PTHR43005">
    <property type="entry name" value="BLR7065 PROTEIN"/>
    <property type="match status" value="1"/>
</dbReference>
<dbReference type="AlphaFoldDB" id="A0A926RZL8"/>
<evidence type="ECO:0000259" key="8">
    <source>
        <dbReference type="PROSITE" id="PS50928"/>
    </source>
</evidence>
<dbReference type="Gene3D" id="1.10.3720.10">
    <property type="entry name" value="MetI-like"/>
    <property type="match status" value="1"/>
</dbReference>
<organism evidence="9 10">
    <name type="scientific">Metabacillus arenae</name>
    <dbReference type="NCBI Taxonomy" id="2771434"/>
    <lineage>
        <taxon>Bacteria</taxon>
        <taxon>Bacillati</taxon>
        <taxon>Bacillota</taxon>
        <taxon>Bacilli</taxon>
        <taxon>Bacillales</taxon>
        <taxon>Bacillaceae</taxon>
        <taxon>Metabacillus</taxon>
    </lineage>
</organism>
<evidence type="ECO:0000256" key="4">
    <source>
        <dbReference type="ARBA" id="ARBA00022692"/>
    </source>
</evidence>
<keyword evidence="5 7" id="KW-1133">Transmembrane helix</keyword>
<keyword evidence="4 7" id="KW-0812">Transmembrane</keyword>
<dbReference type="GO" id="GO:0005886">
    <property type="term" value="C:plasma membrane"/>
    <property type="evidence" value="ECO:0007669"/>
    <property type="project" value="UniProtKB-SubCell"/>
</dbReference>
<feature type="transmembrane region" description="Helical" evidence="7">
    <location>
        <begin position="280"/>
        <end position="303"/>
    </location>
</feature>
<proteinExistence type="inferred from homology"/>
<comment type="caution">
    <text evidence="9">The sequence shown here is derived from an EMBL/GenBank/DDBJ whole genome shotgun (WGS) entry which is preliminary data.</text>
</comment>
<gene>
    <name evidence="9" type="ORF">IC621_24060</name>
</gene>
<feature type="transmembrane region" description="Helical" evidence="7">
    <location>
        <begin position="225"/>
        <end position="246"/>
    </location>
</feature>
<feature type="transmembrane region" description="Helical" evidence="7">
    <location>
        <begin position="126"/>
        <end position="146"/>
    </location>
</feature>
<dbReference type="CDD" id="cd06261">
    <property type="entry name" value="TM_PBP2"/>
    <property type="match status" value="1"/>
</dbReference>
<feature type="transmembrane region" description="Helical" evidence="7">
    <location>
        <begin position="152"/>
        <end position="170"/>
    </location>
</feature>
<dbReference type="PROSITE" id="PS50928">
    <property type="entry name" value="ABC_TM1"/>
    <property type="match status" value="1"/>
</dbReference>
<accession>A0A926RZL8</accession>
<reference evidence="9" key="1">
    <citation type="submission" date="2020-09" db="EMBL/GenBank/DDBJ databases">
        <title>A novel bacterium of genus Bacillus, isolated from South China Sea.</title>
        <authorList>
            <person name="Huang H."/>
            <person name="Mo K."/>
            <person name="Hu Y."/>
        </authorList>
    </citation>
    <scope>NUCLEOTIDE SEQUENCE</scope>
    <source>
        <strain evidence="9">IB182487</strain>
    </source>
</reference>
<feature type="domain" description="ABC transmembrane type-1" evidence="8">
    <location>
        <begin position="85"/>
        <end position="302"/>
    </location>
</feature>
<name>A0A926RZL8_9BACI</name>
<feature type="transmembrane region" description="Helical" evidence="7">
    <location>
        <begin position="72"/>
        <end position="91"/>
    </location>
</feature>
<sequence length="315" mass="34443">MDLTTKNNVHVSDYKPKKNVWQVLGNSPVPWLLPLAVVLLFVFLYPILEVVRLSFTDAQLSGGDYSYTLRSYITLFTLPGFFSMLVITFIFVSLSVFFQMSFGFIIALLVDIGTKRKLVGTVVARTTVLMAWAIPGVVIGIIWTLLYNESQAGILNYILGFFGIKSIAFLSDPINALLSVTVANIWRGTAFSMILLYAGLQTFPNDVLEAAKIDGANAWQRLTKVILPILMPIICINLILASVSTFNTFDMVTALTAGGPGRATEVIALNVYNTIFMEDALGRGAATAVVLLAINGVMTIVYFRMLSRSEGGKLG</sequence>
<comment type="similarity">
    <text evidence="7">Belongs to the binding-protein-dependent transport system permease family.</text>
</comment>
<dbReference type="PANTHER" id="PTHR43005:SF1">
    <property type="entry name" value="SPERMIDINE_PUTRESCINE TRANSPORT SYSTEM PERMEASE PROTEIN"/>
    <property type="match status" value="1"/>
</dbReference>
<evidence type="ECO:0000256" key="2">
    <source>
        <dbReference type="ARBA" id="ARBA00022448"/>
    </source>
</evidence>
<keyword evidence="3" id="KW-1003">Cell membrane</keyword>
<dbReference type="Proteomes" id="UP000626844">
    <property type="component" value="Unassembled WGS sequence"/>
</dbReference>
<evidence type="ECO:0000256" key="7">
    <source>
        <dbReference type="RuleBase" id="RU363032"/>
    </source>
</evidence>
<evidence type="ECO:0000256" key="1">
    <source>
        <dbReference type="ARBA" id="ARBA00004651"/>
    </source>
</evidence>
<dbReference type="SUPFAM" id="SSF161098">
    <property type="entry name" value="MetI-like"/>
    <property type="match status" value="1"/>
</dbReference>
<protein>
    <submittedName>
        <fullName evidence="9">Sugar ABC transporter permease</fullName>
    </submittedName>
</protein>
<feature type="transmembrane region" description="Helical" evidence="7">
    <location>
        <begin position="31"/>
        <end position="51"/>
    </location>
</feature>
<evidence type="ECO:0000313" key="10">
    <source>
        <dbReference type="Proteomes" id="UP000626844"/>
    </source>
</evidence>
<dbReference type="GO" id="GO:0055085">
    <property type="term" value="P:transmembrane transport"/>
    <property type="evidence" value="ECO:0007669"/>
    <property type="project" value="InterPro"/>
</dbReference>
<evidence type="ECO:0000256" key="6">
    <source>
        <dbReference type="ARBA" id="ARBA00023136"/>
    </source>
</evidence>
<evidence type="ECO:0000313" key="9">
    <source>
        <dbReference type="EMBL" id="MBD1383266.1"/>
    </source>
</evidence>
<dbReference type="EMBL" id="JACXAI010000049">
    <property type="protein sequence ID" value="MBD1383266.1"/>
    <property type="molecule type" value="Genomic_DNA"/>
</dbReference>
<keyword evidence="10" id="KW-1185">Reference proteome</keyword>
<comment type="subcellular location">
    <subcellularLocation>
        <location evidence="1 7">Cell membrane</location>
        <topology evidence="1 7">Multi-pass membrane protein</topology>
    </subcellularLocation>
</comment>
<evidence type="ECO:0000256" key="5">
    <source>
        <dbReference type="ARBA" id="ARBA00022989"/>
    </source>
</evidence>
<evidence type="ECO:0000256" key="3">
    <source>
        <dbReference type="ARBA" id="ARBA00022475"/>
    </source>
</evidence>
<dbReference type="InterPro" id="IPR000515">
    <property type="entry name" value="MetI-like"/>
</dbReference>
<keyword evidence="2 7" id="KW-0813">Transport</keyword>
<dbReference type="InterPro" id="IPR035906">
    <property type="entry name" value="MetI-like_sf"/>
</dbReference>